<keyword evidence="5" id="KW-1185">Reference proteome</keyword>
<dbReference type="InterPro" id="IPR019183">
    <property type="entry name" value="NAA25_NatB_aux_su"/>
</dbReference>
<dbReference type="SMART" id="SM00028">
    <property type="entry name" value="TPR"/>
    <property type="match status" value="2"/>
</dbReference>
<feature type="coiled-coil region" evidence="3">
    <location>
        <begin position="612"/>
        <end position="639"/>
    </location>
</feature>
<comment type="similarity">
    <text evidence="1">Belongs to the MDM20/NAA25 family.</text>
</comment>
<dbReference type="FunFam" id="1.25.40.1040:FF:000007">
    <property type="entry name" value="N-alpha-acetyltransferase 25, NatB auxiliary subunit"/>
    <property type="match status" value="1"/>
</dbReference>
<keyword evidence="2" id="KW-0802">TPR repeat</keyword>
<keyword evidence="3" id="KW-0175">Coiled coil</keyword>
<dbReference type="PANTHER" id="PTHR22767">
    <property type="entry name" value="N-TERMINAL ACETYLTRANSFERASE-RELATED"/>
    <property type="match status" value="1"/>
</dbReference>
<name>A0AAV2D796_9ROSI</name>
<dbReference type="EMBL" id="OZ034815">
    <property type="protein sequence ID" value="CAL1368673.1"/>
    <property type="molecule type" value="Genomic_DNA"/>
</dbReference>
<evidence type="ECO:0000256" key="3">
    <source>
        <dbReference type="SAM" id="Coils"/>
    </source>
</evidence>
<dbReference type="GO" id="GO:0031416">
    <property type="term" value="C:NatB complex"/>
    <property type="evidence" value="ECO:0007669"/>
    <property type="project" value="TreeGrafter"/>
</dbReference>
<dbReference type="InterPro" id="IPR019734">
    <property type="entry name" value="TPR_rpt"/>
</dbReference>
<dbReference type="SUPFAM" id="SSF48452">
    <property type="entry name" value="TPR-like"/>
    <property type="match status" value="1"/>
</dbReference>
<dbReference type="PROSITE" id="PS50005">
    <property type="entry name" value="TPR"/>
    <property type="match status" value="1"/>
</dbReference>
<dbReference type="Proteomes" id="UP001497516">
    <property type="component" value="Chromosome 2"/>
</dbReference>
<dbReference type="Pfam" id="PF09797">
    <property type="entry name" value="NatB_MDM20"/>
    <property type="match status" value="1"/>
</dbReference>
<sequence>MATKFGLAGGIPERRVRPIWDAIDSRQYKNALKLSTSLLSKYPNSPYALALKALILERMGKPDEALSICLNAKDLLYKNDSLLMDDLTLSTLQIVFQRLDRLDLATSCYEYACGKFPNNLELMMGLFNCYVREYSFVKQQQTAIRMYKLVGEERFLLWAICSIQLQVFCGNGGEKLLVLAEGLIKKHIGSHSLHEPEALIVYLSILEQQAKYGDALEVLSGKLGSLLMIDIDKLRIQGRLLARSGDYTSAADIYQQILEISPDDWECFLHYLGCLLEDDSSWNHEADSDSIHRPKHVDFKVSHLTDDKFESCMSNALAFVQRLLVDTTDDPVRGPYLAALEIKRRKHVYGTGSDDELVEALLKYYLKFGHLACFSSDIESFVQQLTPDKKTEFMDKIVKSCDSVTATGTKVLGQSITIFKLRELIGNLLNLPVVELENLAAEMVEMFCKNLPLSKDLDPQENMHGEELLCLASSLLVQLFWRTGNFGYFVEAIMVLEFGLTIRRYVWQYKILLVHLYSHLGVLSLAYEWYKSLDVKNILTETVSHHILPQMLVSPLWEDLRSLLKDYLRFMDDHFRESADLTFLAYRHRNYSKVIEFVQFKERLQRSDQYLVAKVETSILQLKQKADSIEEEERVLEDLKCGGHFVELSNEIGSKSLSFNEDLSLRPWWTPTSEKNYLLGPFEGIAYCPKEDLAKEREERVRRMIEKKSLLPRLIYLSIQSASALNKDNIEMNGSSSDPNISKELKYLLERYAKMLGSTFSDAVDVLMRVSTDQKSSQAFGSDTVDWLHFAVFLNAWNLSSHELSLPDGNNSGHSIIHVVDTLLIKHVSEKIKISDPLKFTGGQDFSTLVLLVTEPLAWHSIILQSCVRSSFPSGKKKKKGGATEHHSSQLLNALRDSTHSLHDVVEEVTKWLRKHINTPEESHVEMLVSSIRRNGGEHAGGPGAVFQVLENVVPSLDASEVGGRISRSLKSWSAVDIARKVAKGNSAVLSQFLQICMSKVKSLQALKQQIAQF</sequence>
<dbReference type="InterPro" id="IPR011990">
    <property type="entry name" value="TPR-like_helical_dom_sf"/>
</dbReference>
<evidence type="ECO:0000256" key="1">
    <source>
        <dbReference type="ARBA" id="ARBA00006298"/>
    </source>
</evidence>
<evidence type="ECO:0000313" key="4">
    <source>
        <dbReference type="EMBL" id="CAL1368673.1"/>
    </source>
</evidence>
<dbReference type="Gene3D" id="1.25.40.1040">
    <property type="match status" value="1"/>
</dbReference>
<gene>
    <name evidence="4" type="ORF">LTRI10_LOCUS11685</name>
</gene>
<proteinExistence type="inferred from homology"/>
<evidence type="ECO:0000313" key="5">
    <source>
        <dbReference type="Proteomes" id="UP001497516"/>
    </source>
</evidence>
<feature type="repeat" description="TPR" evidence="2">
    <location>
        <begin position="231"/>
        <end position="264"/>
    </location>
</feature>
<protein>
    <recommendedName>
        <fullName evidence="6">Phagocyte signaling-impaired protein</fullName>
    </recommendedName>
</protein>
<evidence type="ECO:0000256" key="2">
    <source>
        <dbReference type="PROSITE-ProRule" id="PRU00339"/>
    </source>
</evidence>
<evidence type="ECO:0008006" key="6">
    <source>
        <dbReference type="Google" id="ProtNLM"/>
    </source>
</evidence>
<accession>A0AAV2D796</accession>
<dbReference type="AlphaFoldDB" id="A0AAV2D796"/>
<dbReference type="PANTHER" id="PTHR22767:SF3">
    <property type="entry name" value="N-ALPHA-ACETYLTRANSFERASE 25, NATB AUXILIARY SUBUNIT"/>
    <property type="match status" value="1"/>
</dbReference>
<organism evidence="4 5">
    <name type="scientific">Linum trigynum</name>
    <dbReference type="NCBI Taxonomy" id="586398"/>
    <lineage>
        <taxon>Eukaryota</taxon>
        <taxon>Viridiplantae</taxon>
        <taxon>Streptophyta</taxon>
        <taxon>Embryophyta</taxon>
        <taxon>Tracheophyta</taxon>
        <taxon>Spermatophyta</taxon>
        <taxon>Magnoliopsida</taxon>
        <taxon>eudicotyledons</taxon>
        <taxon>Gunneridae</taxon>
        <taxon>Pentapetalae</taxon>
        <taxon>rosids</taxon>
        <taxon>fabids</taxon>
        <taxon>Malpighiales</taxon>
        <taxon>Linaceae</taxon>
        <taxon>Linum</taxon>
    </lineage>
</organism>
<reference evidence="4 5" key="1">
    <citation type="submission" date="2024-04" db="EMBL/GenBank/DDBJ databases">
        <authorList>
            <person name="Fracassetti M."/>
        </authorList>
    </citation>
    <scope>NUCLEOTIDE SEQUENCE [LARGE SCALE GENOMIC DNA]</scope>
</reference>